<comment type="caution">
    <text evidence="2">The sequence shown here is derived from an EMBL/GenBank/DDBJ whole genome shotgun (WGS) entry which is preliminary data.</text>
</comment>
<evidence type="ECO:0000313" key="2">
    <source>
        <dbReference type="EMBL" id="KAK9021511.1"/>
    </source>
</evidence>
<dbReference type="Proteomes" id="UP001396334">
    <property type="component" value="Unassembled WGS sequence"/>
</dbReference>
<dbReference type="EMBL" id="JBBPBN010000016">
    <property type="protein sequence ID" value="KAK9021511.1"/>
    <property type="molecule type" value="Genomic_DNA"/>
</dbReference>
<proteinExistence type="predicted"/>
<reference evidence="2 3" key="1">
    <citation type="journal article" date="2024" name="G3 (Bethesda)">
        <title>Genome assembly of Hibiscus sabdariffa L. provides insights into metabolisms of medicinal natural products.</title>
        <authorList>
            <person name="Kim T."/>
        </authorList>
    </citation>
    <scope>NUCLEOTIDE SEQUENCE [LARGE SCALE GENOMIC DNA]</scope>
    <source>
        <strain evidence="2">TK-2024</strain>
        <tissue evidence="2">Old leaves</tissue>
    </source>
</reference>
<sequence length="606" mass="67103">MSQGHRRVLQENEELEDNIIGQRVNNGAARDLRQRVKELELTSDTLLAIAASRHRVTLCLSASDFTGDPSICRMYLCRFARNPYQQTSSGEAFSQYAGQVRDHSFGYAGFVASLKYIAKKCLYSRQPFRVALTSDSNPARSLPVNSIVVCERLVKVHVLNHRGEERKREGIVKENRNGIEHGIKGHDARHGWLASKSDCSMSVNDLAIGSERKAGDFVRSNSHSSKDMDSFQESVFYLDKSVTECNLPELVVCYKENTYHVIKDIRIDDGVLTKDMFLFDNGTDEKFLPSEKDLDAELMKESPEMDVSINDVSGIPEQNQSGQNIDDECGSKQKLNADTCAPNVCLLEDNESNKGIPSQCDSKDLILTREMKDGVSKVLYTLGLGELTSMSKMSSAKTKSVCSDCKSDAIEQQSFKNFSEREVTAIPSFDSAVEESDPGKGEPTLVSPVFASVSEESSSSCPVSEVSNDSKLESGRITCHFDSSTRTSNKDERCHNLDGEPHETGSTPKLEGAVDQPFSSNLQRGNGESSFSLAGPVSGLITYSGPIAYSGNLSLRSDSSATSTRSFAFPILQPEWDSSPVRMTKADRRHYRKHRGWRQNILCCRF</sequence>
<gene>
    <name evidence="2" type="ORF">V6N11_011498</name>
</gene>
<protein>
    <submittedName>
        <fullName evidence="2">Uncharacterized protein</fullName>
    </submittedName>
</protein>
<evidence type="ECO:0000313" key="3">
    <source>
        <dbReference type="Proteomes" id="UP001396334"/>
    </source>
</evidence>
<feature type="region of interest" description="Disordered" evidence="1">
    <location>
        <begin position="481"/>
        <end position="527"/>
    </location>
</feature>
<keyword evidence="3" id="KW-1185">Reference proteome</keyword>
<evidence type="ECO:0000256" key="1">
    <source>
        <dbReference type="SAM" id="MobiDB-lite"/>
    </source>
</evidence>
<organism evidence="2 3">
    <name type="scientific">Hibiscus sabdariffa</name>
    <name type="common">roselle</name>
    <dbReference type="NCBI Taxonomy" id="183260"/>
    <lineage>
        <taxon>Eukaryota</taxon>
        <taxon>Viridiplantae</taxon>
        <taxon>Streptophyta</taxon>
        <taxon>Embryophyta</taxon>
        <taxon>Tracheophyta</taxon>
        <taxon>Spermatophyta</taxon>
        <taxon>Magnoliopsida</taxon>
        <taxon>eudicotyledons</taxon>
        <taxon>Gunneridae</taxon>
        <taxon>Pentapetalae</taxon>
        <taxon>rosids</taxon>
        <taxon>malvids</taxon>
        <taxon>Malvales</taxon>
        <taxon>Malvaceae</taxon>
        <taxon>Malvoideae</taxon>
        <taxon>Hibiscus</taxon>
    </lineage>
</organism>
<dbReference type="PANTHER" id="PTHR33914">
    <property type="entry name" value="18S PRE-RIBOSOMAL ASSEMBLY PROTEIN GAR2-LIKE PROTEIN"/>
    <property type="match status" value="1"/>
</dbReference>
<feature type="compositionally biased region" description="Basic and acidic residues" evidence="1">
    <location>
        <begin position="488"/>
        <end position="503"/>
    </location>
</feature>
<accession>A0ABR2S8D0</accession>
<name>A0ABR2S8D0_9ROSI</name>
<dbReference type="InterPro" id="IPR040378">
    <property type="entry name" value="BASL"/>
</dbReference>
<feature type="compositionally biased region" description="Polar residues" evidence="1">
    <location>
        <begin position="517"/>
        <end position="527"/>
    </location>
</feature>
<dbReference type="PANTHER" id="PTHR33914:SF2">
    <property type="entry name" value="OS02G0582100 PROTEIN"/>
    <property type="match status" value="1"/>
</dbReference>